<organism evidence="1 2">
    <name type="scientific">Dreissena polymorpha</name>
    <name type="common">Zebra mussel</name>
    <name type="synonym">Mytilus polymorpha</name>
    <dbReference type="NCBI Taxonomy" id="45954"/>
    <lineage>
        <taxon>Eukaryota</taxon>
        <taxon>Metazoa</taxon>
        <taxon>Spiralia</taxon>
        <taxon>Lophotrochozoa</taxon>
        <taxon>Mollusca</taxon>
        <taxon>Bivalvia</taxon>
        <taxon>Autobranchia</taxon>
        <taxon>Heteroconchia</taxon>
        <taxon>Euheterodonta</taxon>
        <taxon>Imparidentia</taxon>
        <taxon>Neoheterodontei</taxon>
        <taxon>Myida</taxon>
        <taxon>Dreissenoidea</taxon>
        <taxon>Dreissenidae</taxon>
        <taxon>Dreissena</taxon>
    </lineage>
</organism>
<reference evidence="1" key="1">
    <citation type="journal article" date="2019" name="bioRxiv">
        <title>The Genome of the Zebra Mussel, Dreissena polymorpha: A Resource for Invasive Species Research.</title>
        <authorList>
            <person name="McCartney M.A."/>
            <person name="Auch B."/>
            <person name="Kono T."/>
            <person name="Mallez S."/>
            <person name="Zhang Y."/>
            <person name="Obille A."/>
            <person name="Becker A."/>
            <person name="Abrahante J.E."/>
            <person name="Garbe J."/>
            <person name="Badalamenti J.P."/>
            <person name="Herman A."/>
            <person name="Mangelson H."/>
            <person name="Liachko I."/>
            <person name="Sullivan S."/>
            <person name="Sone E.D."/>
            <person name="Koren S."/>
            <person name="Silverstein K.A.T."/>
            <person name="Beckman K.B."/>
            <person name="Gohl D.M."/>
        </authorList>
    </citation>
    <scope>NUCLEOTIDE SEQUENCE</scope>
    <source>
        <strain evidence="1">Duluth1</strain>
        <tissue evidence="1">Whole animal</tissue>
    </source>
</reference>
<evidence type="ECO:0000313" key="1">
    <source>
        <dbReference type="EMBL" id="KAH3860693.1"/>
    </source>
</evidence>
<proteinExistence type="predicted"/>
<feature type="non-terminal residue" evidence="1">
    <location>
        <position position="56"/>
    </location>
</feature>
<dbReference type="Proteomes" id="UP000828390">
    <property type="component" value="Unassembled WGS sequence"/>
</dbReference>
<reference evidence="1" key="2">
    <citation type="submission" date="2020-11" db="EMBL/GenBank/DDBJ databases">
        <authorList>
            <person name="McCartney M.A."/>
            <person name="Auch B."/>
            <person name="Kono T."/>
            <person name="Mallez S."/>
            <person name="Becker A."/>
            <person name="Gohl D.M."/>
            <person name="Silverstein K.A.T."/>
            <person name="Koren S."/>
            <person name="Bechman K.B."/>
            <person name="Herman A."/>
            <person name="Abrahante J.E."/>
            <person name="Garbe J."/>
        </authorList>
    </citation>
    <scope>NUCLEOTIDE SEQUENCE</scope>
    <source>
        <strain evidence="1">Duluth1</strain>
        <tissue evidence="1">Whole animal</tissue>
    </source>
</reference>
<dbReference type="AlphaFoldDB" id="A0A9D4LLG4"/>
<sequence length="56" mass="6566">MPNLDMVYCVQARASLTCKACASFIARASRELFIRLQWTRFDRIFCYVRINKGFPS</sequence>
<comment type="caution">
    <text evidence="1">The sequence shown here is derived from an EMBL/GenBank/DDBJ whole genome shotgun (WGS) entry which is preliminary data.</text>
</comment>
<dbReference type="EMBL" id="JAIWYP010000002">
    <property type="protein sequence ID" value="KAH3860693.1"/>
    <property type="molecule type" value="Genomic_DNA"/>
</dbReference>
<gene>
    <name evidence="1" type="ORF">DPMN_023613</name>
</gene>
<name>A0A9D4LLG4_DREPO</name>
<accession>A0A9D4LLG4</accession>
<evidence type="ECO:0000313" key="2">
    <source>
        <dbReference type="Proteomes" id="UP000828390"/>
    </source>
</evidence>
<keyword evidence="2" id="KW-1185">Reference proteome</keyword>
<protein>
    <submittedName>
        <fullName evidence="1">Uncharacterized protein</fullName>
    </submittedName>
</protein>